<dbReference type="UniPathway" id="UPA00629">
    <property type="reaction ID" value="UER00684"/>
</dbReference>
<dbReference type="Proteomes" id="UP000266975">
    <property type="component" value="Unassembled WGS sequence"/>
</dbReference>
<reference evidence="5 6" key="1">
    <citation type="submission" date="2018-02" db="EMBL/GenBank/DDBJ databases">
        <title>Corynebacterium alimpuense sp. nov., a marine obligate actinomycete isolated from sediments of Valparaiso bay, Chile.</title>
        <authorList>
            <person name="Claverias F."/>
            <person name="Gonzales-Siles L."/>
            <person name="Salva-Serra F."/>
            <person name="Inganaes E."/>
            <person name="Molin K."/>
            <person name="Cumsille A."/>
            <person name="Undabarrena A."/>
            <person name="Couve E."/>
            <person name="Moore E.R.B."/>
            <person name="Gomila M."/>
            <person name="Camara B."/>
        </authorList>
    </citation>
    <scope>NUCLEOTIDE SEQUENCE [LARGE SCALE GENOMIC DNA]</scope>
    <source>
        <strain evidence="5 6">CCUG 69366</strain>
    </source>
</reference>
<feature type="domain" description="Glucosamine/galactosamine-6-phosphate isomerase" evidence="4">
    <location>
        <begin position="8"/>
        <end position="222"/>
    </location>
</feature>
<dbReference type="NCBIfam" id="TIGR00502">
    <property type="entry name" value="nagB"/>
    <property type="match status" value="1"/>
</dbReference>
<dbReference type="HAMAP" id="MF_01241">
    <property type="entry name" value="GlcN6P_deamin"/>
    <property type="match status" value="1"/>
</dbReference>
<organism evidence="5 6">
    <name type="scientific">Corynebacterium alimapuense</name>
    <dbReference type="NCBI Taxonomy" id="1576874"/>
    <lineage>
        <taxon>Bacteria</taxon>
        <taxon>Bacillati</taxon>
        <taxon>Actinomycetota</taxon>
        <taxon>Actinomycetes</taxon>
        <taxon>Mycobacteriales</taxon>
        <taxon>Corynebacteriaceae</taxon>
        <taxon>Corynebacterium</taxon>
    </lineage>
</organism>
<evidence type="ECO:0000313" key="6">
    <source>
        <dbReference type="Proteomes" id="UP000266975"/>
    </source>
</evidence>
<dbReference type="EMBL" id="PTJO01000001">
    <property type="protein sequence ID" value="RNE49864.1"/>
    <property type="molecule type" value="Genomic_DNA"/>
</dbReference>
<dbReference type="AlphaFoldDB" id="A0A3M8KBE0"/>
<keyword evidence="1 3" id="KW-0378">Hydrolase</keyword>
<dbReference type="InterPro" id="IPR018321">
    <property type="entry name" value="Glucosamine6P_isomerase_CS"/>
</dbReference>
<dbReference type="PANTHER" id="PTHR11280">
    <property type="entry name" value="GLUCOSAMINE-6-PHOSPHATE ISOMERASE"/>
    <property type="match status" value="1"/>
</dbReference>
<protein>
    <recommendedName>
        <fullName evidence="3">Glucosamine-6-phosphate deaminase</fullName>
        <ecNumber evidence="3">3.5.99.6</ecNumber>
    </recommendedName>
    <alternativeName>
        <fullName evidence="3">GlcN6P deaminase</fullName>
        <shortName evidence="3">GNPDA</shortName>
    </alternativeName>
    <alternativeName>
        <fullName evidence="3">Glucosamine-6-phosphate isomerase</fullName>
    </alternativeName>
</protein>
<comment type="caution">
    <text evidence="5">The sequence shown here is derived from an EMBL/GenBank/DDBJ whole genome shotgun (WGS) entry which is preliminary data.</text>
</comment>
<dbReference type="GO" id="GO:0006046">
    <property type="term" value="P:N-acetylglucosamine catabolic process"/>
    <property type="evidence" value="ECO:0007669"/>
    <property type="project" value="UniProtKB-UniRule"/>
</dbReference>
<dbReference type="Gene3D" id="3.40.50.1360">
    <property type="match status" value="1"/>
</dbReference>
<dbReference type="Pfam" id="PF01182">
    <property type="entry name" value="Glucosamine_iso"/>
    <property type="match status" value="1"/>
</dbReference>
<dbReference type="GO" id="GO:0042802">
    <property type="term" value="F:identical protein binding"/>
    <property type="evidence" value="ECO:0007669"/>
    <property type="project" value="TreeGrafter"/>
</dbReference>
<dbReference type="InterPro" id="IPR037171">
    <property type="entry name" value="NagB/RpiA_transferase-like"/>
</dbReference>
<dbReference type="RefSeq" id="WP_123046909.1">
    <property type="nucleotide sequence ID" value="NZ_PTJO01000001.1"/>
</dbReference>
<comment type="similarity">
    <text evidence="3">Belongs to the glucosamine/galactosamine-6-phosphate isomerase family. NagB subfamily.</text>
</comment>
<comment type="pathway">
    <text evidence="3">Amino-sugar metabolism; N-acetylneuraminate degradation; D-fructose 6-phosphate from N-acetylneuraminate: step 5/5.</text>
</comment>
<keyword evidence="6" id="KW-1185">Reference proteome</keyword>
<name>A0A3M8KBE0_9CORY</name>
<evidence type="ECO:0000259" key="4">
    <source>
        <dbReference type="Pfam" id="PF01182"/>
    </source>
</evidence>
<dbReference type="InterPro" id="IPR004547">
    <property type="entry name" value="Glucosamine6P_isomerase"/>
</dbReference>
<dbReference type="InterPro" id="IPR006148">
    <property type="entry name" value="Glc/Gal-6P_isomerase"/>
</dbReference>
<accession>A0A3M8KBE0</accession>
<dbReference type="NCBIfam" id="NF001684">
    <property type="entry name" value="PRK00443.1-4"/>
    <property type="match status" value="1"/>
</dbReference>
<proteinExistence type="inferred from homology"/>
<comment type="function">
    <text evidence="3">Catalyzes the reversible isomerization-deamination of glucosamine 6-phosphate (GlcN6P) to form fructose 6-phosphate (Fru6P) and ammonium ion.</text>
</comment>
<dbReference type="GO" id="GO:0005975">
    <property type="term" value="P:carbohydrate metabolic process"/>
    <property type="evidence" value="ECO:0007669"/>
    <property type="project" value="InterPro"/>
</dbReference>
<dbReference type="GO" id="GO:0005737">
    <property type="term" value="C:cytoplasm"/>
    <property type="evidence" value="ECO:0007669"/>
    <property type="project" value="TreeGrafter"/>
</dbReference>
<sequence length="265" mass="28395">MEILIYPAAQVVARAAAEMIGLSAQRGATLGLATGATPLLTYQELIASYRRGELSFAQSKAFLLDEYVGLAPNHPQSYHQTIREVFTSHIDIDDSAVHSPDGAAERPWEQAQEYEQLIIDAGGIDLQLLGLGTNGHIAFNEPATSLSSTTRIETLHPQTVADNARYFSSVAEVPTHAITQGLGTILRSGHALLLATGKAKAEAVERLVEGPLSASCPASVLQLHPHATIIVDEAAAAGLANLDYYRYVQTHRPDWQGADGLPRLV</sequence>
<evidence type="ECO:0000256" key="3">
    <source>
        <dbReference type="HAMAP-Rule" id="MF_01241"/>
    </source>
</evidence>
<dbReference type="SUPFAM" id="SSF100950">
    <property type="entry name" value="NagB/RpiA/CoA transferase-like"/>
    <property type="match status" value="1"/>
</dbReference>
<dbReference type="OrthoDB" id="9791139at2"/>
<comment type="catalytic activity">
    <reaction evidence="3">
        <text>alpha-D-glucosamine 6-phosphate + H2O = beta-D-fructose 6-phosphate + NH4(+)</text>
        <dbReference type="Rhea" id="RHEA:12172"/>
        <dbReference type="ChEBI" id="CHEBI:15377"/>
        <dbReference type="ChEBI" id="CHEBI:28938"/>
        <dbReference type="ChEBI" id="CHEBI:57634"/>
        <dbReference type="ChEBI" id="CHEBI:75989"/>
        <dbReference type="EC" id="3.5.99.6"/>
    </reaction>
</comment>
<evidence type="ECO:0000256" key="2">
    <source>
        <dbReference type="ARBA" id="ARBA00023277"/>
    </source>
</evidence>
<comment type="caution">
    <text evidence="3">Lacks conserved residue(s) required for the propagation of feature annotation.</text>
</comment>
<feature type="active site" description="Proton acceptor; for enolization step" evidence="3">
    <location>
        <position position="65"/>
    </location>
</feature>
<dbReference type="GO" id="GO:0006043">
    <property type="term" value="P:glucosamine catabolic process"/>
    <property type="evidence" value="ECO:0007669"/>
    <property type="project" value="TreeGrafter"/>
</dbReference>
<evidence type="ECO:0000313" key="5">
    <source>
        <dbReference type="EMBL" id="RNE49864.1"/>
    </source>
</evidence>
<feature type="active site" description="For ring-opening step" evidence="3">
    <location>
        <position position="141"/>
    </location>
</feature>
<dbReference type="CDD" id="cd01399">
    <property type="entry name" value="GlcN6P_deaminase"/>
    <property type="match status" value="1"/>
</dbReference>
<feature type="active site" description="For ring-opening step" evidence="3">
    <location>
        <position position="134"/>
    </location>
</feature>
<gene>
    <name evidence="3 5" type="primary">nagB</name>
    <name evidence="5" type="ORF">C5L39_00360</name>
</gene>
<dbReference type="PROSITE" id="PS01161">
    <property type="entry name" value="GLC_GALNAC_ISOMERASE"/>
    <property type="match status" value="1"/>
</dbReference>
<keyword evidence="2 3" id="KW-0119">Carbohydrate metabolism</keyword>
<dbReference type="GO" id="GO:0004342">
    <property type="term" value="F:glucosamine-6-phosphate deaminase activity"/>
    <property type="evidence" value="ECO:0007669"/>
    <property type="project" value="UniProtKB-UniRule"/>
</dbReference>
<dbReference type="GO" id="GO:0019262">
    <property type="term" value="P:N-acetylneuraminate catabolic process"/>
    <property type="evidence" value="ECO:0007669"/>
    <property type="project" value="UniProtKB-UniRule"/>
</dbReference>
<evidence type="ECO:0000256" key="1">
    <source>
        <dbReference type="ARBA" id="ARBA00022801"/>
    </source>
</evidence>
<dbReference type="EC" id="3.5.99.6" evidence="3"/>
<dbReference type="PANTHER" id="PTHR11280:SF5">
    <property type="entry name" value="GLUCOSAMINE-6-PHOSPHATE ISOMERASE"/>
    <property type="match status" value="1"/>
</dbReference>
<feature type="active site" description="Proton acceptor; for ring-opening step" evidence="3">
    <location>
        <position position="136"/>
    </location>
</feature>